<dbReference type="OrthoDB" id="10250120at2759"/>
<organism evidence="2 3">
    <name type="scientific">Rhinocladiella mackenziei CBS 650.93</name>
    <dbReference type="NCBI Taxonomy" id="1442369"/>
    <lineage>
        <taxon>Eukaryota</taxon>
        <taxon>Fungi</taxon>
        <taxon>Dikarya</taxon>
        <taxon>Ascomycota</taxon>
        <taxon>Pezizomycotina</taxon>
        <taxon>Eurotiomycetes</taxon>
        <taxon>Chaetothyriomycetidae</taxon>
        <taxon>Chaetothyriales</taxon>
        <taxon>Herpotrichiellaceae</taxon>
        <taxon>Rhinocladiella</taxon>
    </lineage>
</organism>
<name>A0A0D2JHB8_9EURO</name>
<dbReference type="GO" id="GO:0009898">
    <property type="term" value="C:cytoplasmic side of plasma membrane"/>
    <property type="evidence" value="ECO:0007669"/>
    <property type="project" value="TreeGrafter"/>
</dbReference>
<accession>A0A0D2JHB8</accession>
<dbReference type="PANTHER" id="PTHR22761">
    <property type="entry name" value="CHARGED MULTIVESICULAR BODY PROTEIN"/>
    <property type="match status" value="1"/>
</dbReference>
<dbReference type="GO" id="GO:0000815">
    <property type="term" value="C:ESCRT III complex"/>
    <property type="evidence" value="ECO:0007669"/>
    <property type="project" value="TreeGrafter"/>
</dbReference>
<dbReference type="GO" id="GO:0005771">
    <property type="term" value="C:multivesicular body"/>
    <property type="evidence" value="ECO:0007669"/>
    <property type="project" value="TreeGrafter"/>
</dbReference>
<dbReference type="Gene3D" id="6.10.140.1230">
    <property type="match status" value="1"/>
</dbReference>
<feature type="region of interest" description="Disordered" evidence="1">
    <location>
        <begin position="416"/>
        <end position="466"/>
    </location>
</feature>
<protein>
    <recommendedName>
        <fullName evidence="4">SNF7 family protein</fullName>
    </recommendedName>
</protein>
<sequence length="466" mass="52190">MSPLVDWLVEHEPSFRKSRLPSLYSDLTVQKTSNPEGYAANVTAWEAALIRASLAGQLPVEQRLILQTSDALLDALASPQYGRPFGLGCVLDECVRRGKMIDLSDFLTSDKSIYDRAWFPSPWAILRWSLRQIGVMESGCYNVDGRLKRGNLVLVPALEEVWKQLQQRRETRSPSLPERITSRELFLQEINNLRLGPFSAQDIPILLRFLSRDKQVLSYDDTTIKFKSPTSSTPEPVTPEDRTIASLKTLVSNLTAQTTTLSSRITTLQATAQMAVKAGNKTAALAALRSKKLTERTFQSRMDTLHQLEEVYAKIETAVDQVEEVAAMEASAGVLKTLNTKVGGVERVEDVIDTLRTEMGKVDDVGGVLTEPLDAKVALDDNEVDEEFEAMEREERLKKEAHEAEVTRRRIAELEKVKAQADTDHGQAQQKSLDEELSTSIEKLQRLDIKGQQPERERDRIAEGTA</sequence>
<keyword evidence="3" id="KW-1185">Reference proteome</keyword>
<dbReference type="GO" id="GO:0032511">
    <property type="term" value="P:late endosome to vacuole transport via multivesicular body sorting pathway"/>
    <property type="evidence" value="ECO:0007669"/>
    <property type="project" value="TreeGrafter"/>
</dbReference>
<evidence type="ECO:0000313" key="2">
    <source>
        <dbReference type="EMBL" id="KIX08750.1"/>
    </source>
</evidence>
<dbReference type="GO" id="GO:0006900">
    <property type="term" value="P:vesicle budding from membrane"/>
    <property type="evidence" value="ECO:0007669"/>
    <property type="project" value="TreeGrafter"/>
</dbReference>
<dbReference type="PANTHER" id="PTHR22761:SF18">
    <property type="entry name" value="SORTING PROTEIN SNF7 FAMILY PROTEIN, PUTATIVE (AFU_ORTHOLOGUE AFUA_2G16692)-RELATED"/>
    <property type="match status" value="1"/>
</dbReference>
<dbReference type="InterPro" id="IPR005024">
    <property type="entry name" value="Snf7_fam"/>
</dbReference>
<dbReference type="EMBL" id="KN847476">
    <property type="protein sequence ID" value="KIX08750.1"/>
    <property type="molecule type" value="Genomic_DNA"/>
</dbReference>
<evidence type="ECO:0008006" key="4">
    <source>
        <dbReference type="Google" id="ProtNLM"/>
    </source>
</evidence>
<feature type="compositionally biased region" description="Basic and acidic residues" evidence="1">
    <location>
        <begin position="416"/>
        <end position="425"/>
    </location>
</feature>
<dbReference type="GeneID" id="25291478"/>
<dbReference type="STRING" id="1442369.A0A0D2JHB8"/>
<reference evidence="2 3" key="1">
    <citation type="submission" date="2015-01" db="EMBL/GenBank/DDBJ databases">
        <title>The Genome Sequence of Rhinocladiella mackenzie CBS 650.93.</title>
        <authorList>
            <consortium name="The Broad Institute Genomics Platform"/>
            <person name="Cuomo C."/>
            <person name="de Hoog S."/>
            <person name="Gorbushina A."/>
            <person name="Stielow B."/>
            <person name="Teixiera M."/>
            <person name="Abouelleil A."/>
            <person name="Chapman S.B."/>
            <person name="Priest M."/>
            <person name="Young S.K."/>
            <person name="Wortman J."/>
            <person name="Nusbaum C."/>
            <person name="Birren B."/>
        </authorList>
    </citation>
    <scope>NUCLEOTIDE SEQUENCE [LARGE SCALE GENOMIC DNA]</scope>
    <source>
        <strain evidence="2 3">CBS 650.93</strain>
    </source>
</reference>
<dbReference type="Proteomes" id="UP000053617">
    <property type="component" value="Unassembled WGS sequence"/>
</dbReference>
<dbReference type="Pfam" id="PF03357">
    <property type="entry name" value="Snf7"/>
    <property type="match status" value="1"/>
</dbReference>
<evidence type="ECO:0000313" key="3">
    <source>
        <dbReference type="Proteomes" id="UP000053617"/>
    </source>
</evidence>
<dbReference type="VEuPathDB" id="FungiDB:Z518_03407"/>
<evidence type="ECO:0000256" key="1">
    <source>
        <dbReference type="SAM" id="MobiDB-lite"/>
    </source>
</evidence>
<dbReference type="AlphaFoldDB" id="A0A0D2JHB8"/>
<gene>
    <name evidence="2" type="ORF">Z518_03407</name>
</gene>
<dbReference type="HOGENOM" id="CLU_021165_2_0_1"/>
<feature type="compositionally biased region" description="Basic and acidic residues" evidence="1">
    <location>
        <begin position="443"/>
        <end position="466"/>
    </location>
</feature>
<dbReference type="RefSeq" id="XP_013275886.1">
    <property type="nucleotide sequence ID" value="XM_013420432.1"/>
</dbReference>
<proteinExistence type="predicted"/>